<dbReference type="InterPro" id="IPR036691">
    <property type="entry name" value="Endo/exonu/phosph_ase_sf"/>
</dbReference>
<name>A0A8D8BBZ8_CULPI</name>
<proteinExistence type="predicted"/>
<feature type="domain" description="Endonuclease/exonuclease/phosphatase" evidence="1">
    <location>
        <begin position="57"/>
        <end position="234"/>
    </location>
</feature>
<reference evidence="2" key="1">
    <citation type="submission" date="2021-05" db="EMBL/GenBank/DDBJ databases">
        <authorList>
            <person name="Alioto T."/>
            <person name="Alioto T."/>
            <person name="Gomez Garrido J."/>
        </authorList>
    </citation>
    <scope>NUCLEOTIDE SEQUENCE</scope>
</reference>
<dbReference type="PANTHER" id="PTHR33395">
    <property type="entry name" value="TRANSCRIPTASE, PUTATIVE-RELATED-RELATED"/>
    <property type="match status" value="1"/>
</dbReference>
<dbReference type="GO" id="GO:0003824">
    <property type="term" value="F:catalytic activity"/>
    <property type="evidence" value="ECO:0007669"/>
    <property type="project" value="InterPro"/>
</dbReference>
<protein>
    <submittedName>
        <fullName evidence="2">(northern house mosquito) hypothetical protein</fullName>
    </submittedName>
</protein>
<dbReference type="SUPFAM" id="SSF56219">
    <property type="entry name" value="DNase I-like"/>
    <property type="match status" value="1"/>
</dbReference>
<dbReference type="EMBL" id="HBUE01065910">
    <property type="protein sequence ID" value="CAG6470710.1"/>
    <property type="molecule type" value="Transcribed_RNA"/>
</dbReference>
<evidence type="ECO:0000259" key="1">
    <source>
        <dbReference type="Pfam" id="PF03372"/>
    </source>
</evidence>
<organism evidence="2">
    <name type="scientific">Culex pipiens</name>
    <name type="common">House mosquito</name>
    <dbReference type="NCBI Taxonomy" id="7175"/>
    <lineage>
        <taxon>Eukaryota</taxon>
        <taxon>Metazoa</taxon>
        <taxon>Ecdysozoa</taxon>
        <taxon>Arthropoda</taxon>
        <taxon>Hexapoda</taxon>
        <taxon>Insecta</taxon>
        <taxon>Pterygota</taxon>
        <taxon>Neoptera</taxon>
        <taxon>Endopterygota</taxon>
        <taxon>Diptera</taxon>
        <taxon>Nematocera</taxon>
        <taxon>Culicoidea</taxon>
        <taxon>Culicidae</taxon>
        <taxon>Culicinae</taxon>
        <taxon>Culicini</taxon>
        <taxon>Culex</taxon>
        <taxon>Culex</taxon>
    </lineage>
</organism>
<dbReference type="Pfam" id="PF03372">
    <property type="entry name" value="Exo_endo_phos"/>
    <property type="match status" value="1"/>
</dbReference>
<dbReference type="Gene3D" id="3.60.10.10">
    <property type="entry name" value="Endonuclease/exonuclease/phosphatase"/>
    <property type="match status" value="1"/>
</dbReference>
<dbReference type="AlphaFoldDB" id="A0A8D8BBZ8"/>
<sequence length="319" mass="36894">MFDSSNDDASANYLIPRAVMNACLVNDKLNICHINVQSLCARRFSKFEELKLNFITSKVDIICLTETWLDDSITDATIEIQGYKLVRQNRNRHGGGVCVYFKQNISCKILKKSLSAISTNGRYETDFLLLEMQFNGNRFVLAVYYNPPQNDCSYLLRTHIEQFCLKYENSFFIGDFNTDFLKNTRKTNDFIDTIASMSFSCVNFEPTFFYNDGCSLLDLLLTNSPELVLKFNQVSMPGISAHDLVFATLDFEKRVDLDGYWYRDYNNFNNHDFENAVSRLSINEFLSIDDSDILLNTLNNHMFILHEQAFPVKFKKSVC</sequence>
<dbReference type="PANTHER" id="PTHR33395:SF22">
    <property type="entry name" value="REVERSE TRANSCRIPTASE DOMAIN-CONTAINING PROTEIN"/>
    <property type="match status" value="1"/>
</dbReference>
<evidence type="ECO:0000313" key="2">
    <source>
        <dbReference type="EMBL" id="CAG6470710.1"/>
    </source>
</evidence>
<accession>A0A8D8BBZ8</accession>
<dbReference type="InterPro" id="IPR005135">
    <property type="entry name" value="Endo/exonuclease/phosphatase"/>
</dbReference>